<name>A0AAN7WIN3_9PEZI</name>
<feature type="compositionally biased region" description="Polar residues" evidence="1">
    <location>
        <begin position="198"/>
        <end position="236"/>
    </location>
</feature>
<evidence type="ECO:0000256" key="1">
    <source>
        <dbReference type="SAM" id="MobiDB-lite"/>
    </source>
</evidence>
<sequence>MNGTTLYENRAYISYQAIDVYNECGTKIGKGQPGGMVELASTDVYSVWGNVGGANDLKGYPFNFADLIHPVPASAYLGQASCYHPVPPELWTGTLGAGDRINGERQQEALWFCGMIFDYAYAPWLAVPPQFRALDPAWEDCDLSLWGTWDPPVALTEVTSAVGVSTPAPQPSQYSTMVSATSTPGPGTTIPAVPDTYEPSSTAGSTQPTQSPEPVQYTDNSTADSPQSSTSDGPQTSPASSAEASAEAPPIADSSAVSPDGPSAPLASSPPSTAPGPDAVASTTAASAVPESTPANPEDPAGTNGGGSSTDPADPASSDADPSSGQAADPVDPVPQSSFTFEFAGSTHVVVASSGDVAVDGTTVGQAPLPTGGAPASVTFTASGQAITAVQDPSDPDVVNVNGVTLTQGGAPATVNGVPISYATSGLVAGSSLVLPVSAEGAAATTLVAGSQTFELSQDGSGGPTVLVAGGSTRTLIPGQATTIDGVTFSRQSTGGIVVDGASTVQPLVSQANPTDPAEAVITLGDQTVTATQGSSGSVGVVEVAGTTLSEGGSPITISGQVISAASNGIVMGSQTVTYSASAQASPADPAEAVVTLGGQTLTAIQGSSGSTNVVEVAGTTLSVGGSAATISGQVISAASNGIVVGSQTVAYSAGGQSSAVFTASGSAFTAVEGSDPGVVVVDGTTLSVGGPAQTVDGVVLSAASGGVVVGGSTTVSYSTDSQASQQTEGVSSTDSRSSGSTGVASATSTSSGASTWSRPGLSVLGLAGMVMCFALL</sequence>
<dbReference type="EMBL" id="JAVRQU010000001">
    <property type="protein sequence ID" value="KAK5707560.1"/>
    <property type="molecule type" value="Genomic_DNA"/>
</dbReference>
<gene>
    <name evidence="2" type="ORF">LTR97_000097</name>
</gene>
<feature type="compositionally biased region" description="Low complexity" evidence="1">
    <location>
        <begin position="237"/>
        <end position="295"/>
    </location>
</feature>
<feature type="region of interest" description="Disordered" evidence="1">
    <location>
        <begin position="718"/>
        <end position="757"/>
    </location>
</feature>
<dbReference type="AlphaFoldDB" id="A0AAN7WIN3"/>
<protein>
    <submittedName>
        <fullName evidence="2">Uncharacterized protein</fullName>
    </submittedName>
</protein>
<proteinExistence type="predicted"/>
<feature type="region of interest" description="Disordered" evidence="1">
    <location>
        <begin position="164"/>
        <end position="338"/>
    </location>
</feature>
<reference evidence="2" key="1">
    <citation type="submission" date="2023-08" db="EMBL/GenBank/DDBJ databases">
        <title>Black Yeasts Isolated from many extreme environments.</title>
        <authorList>
            <person name="Coleine C."/>
            <person name="Stajich J.E."/>
            <person name="Selbmann L."/>
        </authorList>
    </citation>
    <scope>NUCLEOTIDE SEQUENCE</scope>
    <source>
        <strain evidence="2">CCFEE 5810</strain>
    </source>
</reference>
<comment type="caution">
    <text evidence="2">The sequence shown here is derived from an EMBL/GenBank/DDBJ whole genome shotgun (WGS) entry which is preliminary data.</text>
</comment>
<evidence type="ECO:0000313" key="3">
    <source>
        <dbReference type="Proteomes" id="UP001310594"/>
    </source>
</evidence>
<organism evidence="2 3">
    <name type="scientific">Elasticomyces elasticus</name>
    <dbReference type="NCBI Taxonomy" id="574655"/>
    <lineage>
        <taxon>Eukaryota</taxon>
        <taxon>Fungi</taxon>
        <taxon>Dikarya</taxon>
        <taxon>Ascomycota</taxon>
        <taxon>Pezizomycotina</taxon>
        <taxon>Dothideomycetes</taxon>
        <taxon>Dothideomycetidae</taxon>
        <taxon>Mycosphaerellales</taxon>
        <taxon>Teratosphaeriaceae</taxon>
        <taxon>Elasticomyces</taxon>
    </lineage>
</organism>
<dbReference type="Proteomes" id="UP001310594">
    <property type="component" value="Unassembled WGS sequence"/>
</dbReference>
<feature type="compositionally biased region" description="Low complexity" evidence="1">
    <location>
        <begin position="309"/>
        <end position="330"/>
    </location>
</feature>
<feature type="compositionally biased region" description="Polar residues" evidence="1">
    <location>
        <begin position="171"/>
        <end position="186"/>
    </location>
</feature>
<evidence type="ECO:0000313" key="2">
    <source>
        <dbReference type="EMBL" id="KAK5707560.1"/>
    </source>
</evidence>
<accession>A0AAN7WIN3</accession>